<dbReference type="PANTHER" id="PTHR37422:SF13">
    <property type="entry name" value="LIPOPOLYSACCHARIDE BIOSYNTHESIS PROTEIN PA4999-RELATED"/>
    <property type="match status" value="1"/>
</dbReference>
<feature type="transmembrane region" description="Helical" evidence="5">
    <location>
        <begin position="230"/>
        <end position="247"/>
    </location>
</feature>
<keyword evidence="4 5" id="KW-0472">Membrane</keyword>
<geneLocation type="plasmid" evidence="7 8">
    <name>pDAETH-4</name>
</geneLocation>
<dbReference type="RefSeq" id="WP_264778959.1">
    <property type="nucleotide sequence ID" value="NZ_AP026564.1"/>
</dbReference>
<feature type="transmembrane region" description="Helical" evidence="5">
    <location>
        <begin position="45"/>
        <end position="66"/>
    </location>
</feature>
<reference evidence="7" key="1">
    <citation type="submission" date="2022-07" db="EMBL/GenBank/DDBJ databases">
        <title>Complete Genome Sequence of the Radioresistant Bacterium Deinococcus aetherius ST0316, Isolated from the Air Dust collected in Lower Stratosphere above Japan.</title>
        <authorList>
            <person name="Satoh K."/>
            <person name="Hagiwara K."/>
            <person name="Katsumata K."/>
            <person name="Kubo A."/>
            <person name="Yokobori S."/>
            <person name="Yamagishi A."/>
            <person name="Oono Y."/>
            <person name="Narumi I."/>
        </authorList>
    </citation>
    <scope>NUCLEOTIDE SEQUENCE</scope>
    <source>
        <strain evidence="7">ST0316</strain>
        <plasmid evidence="7">pDAETH-4</plasmid>
    </source>
</reference>
<gene>
    <name evidence="7" type="ORF">DAETH_48000</name>
</gene>
<dbReference type="EMBL" id="AP026564">
    <property type="protein sequence ID" value="BDP44831.1"/>
    <property type="molecule type" value="Genomic_DNA"/>
</dbReference>
<keyword evidence="2 5" id="KW-0812">Transmembrane</keyword>
<dbReference type="InterPro" id="IPR051533">
    <property type="entry name" value="WaaL-like"/>
</dbReference>
<keyword evidence="7" id="KW-0614">Plasmid</keyword>
<dbReference type="Pfam" id="PF04932">
    <property type="entry name" value="Wzy_C"/>
    <property type="match status" value="1"/>
</dbReference>
<accession>A0ABN6RS97</accession>
<dbReference type="InterPro" id="IPR007016">
    <property type="entry name" value="O-antigen_ligase-rel_domated"/>
</dbReference>
<feature type="transmembrane region" description="Helical" evidence="5">
    <location>
        <begin position="123"/>
        <end position="142"/>
    </location>
</feature>
<evidence type="ECO:0000256" key="1">
    <source>
        <dbReference type="ARBA" id="ARBA00004141"/>
    </source>
</evidence>
<feature type="domain" description="O-antigen ligase-related" evidence="6">
    <location>
        <begin position="190"/>
        <end position="331"/>
    </location>
</feature>
<dbReference type="Proteomes" id="UP001064971">
    <property type="component" value="Plasmid pDAETH-4"/>
</dbReference>
<evidence type="ECO:0000256" key="4">
    <source>
        <dbReference type="ARBA" id="ARBA00023136"/>
    </source>
</evidence>
<evidence type="ECO:0000256" key="3">
    <source>
        <dbReference type="ARBA" id="ARBA00022989"/>
    </source>
</evidence>
<feature type="transmembrane region" description="Helical" evidence="5">
    <location>
        <begin position="320"/>
        <end position="344"/>
    </location>
</feature>
<proteinExistence type="predicted"/>
<dbReference type="PANTHER" id="PTHR37422">
    <property type="entry name" value="TEICHURONIC ACID BIOSYNTHESIS PROTEIN TUAE"/>
    <property type="match status" value="1"/>
</dbReference>
<feature type="transmembrane region" description="Helical" evidence="5">
    <location>
        <begin position="12"/>
        <end position="33"/>
    </location>
</feature>
<feature type="transmembrane region" description="Helical" evidence="5">
    <location>
        <begin position="199"/>
        <end position="223"/>
    </location>
</feature>
<evidence type="ECO:0000256" key="5">
    <source>
        <dbReference type="SAM" id="Phobius"/>
    </source>
</evidence>
<feature type="transmembrane region" description="Helical" evidence="5">
    <location>
        <begin position="78"/>
        <end position="111"/>
    </location>
</feature>
<protein>
    <recommendedName>
        <fullName evidence="6">O-antigen ligase-related domain-containing protein</fullName>
    </recommendedName>
</protein>
<sequence>MPFQPRLGSLGLLDVTYGLALLLLLGLGVGLFAEDSAHVGLESQRFALLVAASGAVTLGYTAHVLTRLTLPRPAMFVTLLLVLPLVVFALLGSGTTLSIVALLGVLISALVIHERDGDRALRTVAILLALALALSLLVAVLVPGQGRMPQFDGAWRGLLAHKNRLGGLASFGVMLALMYRRDLGRWLWLLLPAAGACLLGSRSSTALVCTGAALTLWAVLMVVRSPAARVLLVALSVTGTALGLGSVQESLGTAFAVLGKDASFTGRVPLWEAILTYGNLGPLGYGLNTYWVPGQELSSALTALLGWQPYYSHNGYIEAAIVYGWAVASLLIATLLTLVLRALLRPGDARLAALGAFFLMYNFSEAVFTQYDNPLLPLGVLVFLVMHRALTEVAPERRPTGSGLPRILWR</sequence>
<organism evidence="7 8">
    <name type="scientific">Deinococcus aetherius</name>
    <dbReference type="NCBI Taxonomy" id="200252"/>
    <lineage>
        <taxon>Bacteria</taxon>
        <taxon>Thermotogati</taxon>
        <taxon>Deinococcota</taxon>
        <taxon>Deinococci</taxon>
        <taxon>Deinococcales</taxon>
        <taxon>Deinococcaceae</taxon>
        <taxon>Deinococcus</taxon>
    </lineage>
</organism>
<keyword evidence="8" id="KW-1185">Reference proteome</keyword>
<evidence type="ECO:0000313" key="7">
    <source>
        <dbReference type="EMBL" id="BDP44831.1"/>
    </source>
</evidence>
<evidence type="ECO:0000259" key="6">
    <source>
        <dbReference type="Pfam" id="PF04932"/>
    </source>
</evidence>
<keyword evidence="3 5" id="KW-1133">Transmembrane helix</keyword>
<comment type="subcellular location">
    <subcellularLocation>
        <location evidence="1">Membrane</location>
        <topology evidence="1">Multi-pass membrane protein</topology>
    </subcellularLocation>
</comment>
<evidence type="ECO:0000313" key="8">
    <source>
        <dbReference type="Proteomes" id="UP001064971"/>
    </source>
</evidence>
<evidence type="ECO:0000256" key="2">
    <source>
        <dbReference type="ARBA" id="ARBA00022692"/>
    </source>
</evidence>
<name>A0ABN6RS97_9DEIO</name>